<keyword evidence="4" id="KW-0547">Nucleotide-binding</keyword>
<evidence type="ECO:0000256" key="1">
    <source>
        <dbReference type="ARBA" id="ARBA00000642"/>
    </source>
</evidence>
<comment type="similarity">
    <text evidence="7">Belongs to the phosphoglycerate kinase family.</text>
</comment>
<dbReference type="InterPro" id="IPR015824">
    <property type="entry name" value="Phosphoglycerate_kinase_N"/>
</dbReference>
<keyword evidence="3 7" id="KW-0808">Transferase</keyword>
<dbReference type="GO" id="GO:0006096">
    <property type="term" value="P:glycolytic process"/>
    <property type="evidence" value="ECO:0007669"/>
    <property type="project" value="InterPro"/>
</dbReference>
<dbReference type="GO" id="GO:0004618">
    <property type="term" value="F:phosphoglycerate kinase activity"/>
    <property type="evidence" value="ECO:0007669"/>
    <property type="project" value="UniProtKB-EC"/>
</dbReference>
<evidence type="ECO:0000313" key="9">
    <source>
        <dbReference type="Proteomes" id="UP000033980"/>
    </source>
</evidence>
<dbReference type="GO" id="GO:0005829">
    <property type="term" value="C:cytosol"/>
    <property type="evidence" value="ECO:0007669"/>
    <property type="project" value="TreeGrafter"/>
</dbReference>
<comment type="catalytic activity">
    <reaction evidence="1 7">
        <text>(2R)-3-phosphoglycerate + ATP = (2R)-3-phospho-glyceroyl phosphate + ADP</text>
        <dbReference type="Rhea" id="RHEA:14801"/>
        <dbReference type="ChEBI" id="CHEBI:30616"/>
        <dbReference type="ChEBI" id="CHEBI:57604"/>
        <dbReference type="ChEBI" id="CHEBI:58272"/>
        <dbReference type="ChEBI" id="CHEBI:456216"/>
        <dbReference type="EC" id="2.7.2.3"/>
    </reaction>
</comment>
<dbReference type="Pfam" id="PF00162">
    <property type="entry name" value="PGK"/>
    <property type="match status" value="2"/>
</dbReference>
<evidence type="ECO:0000256" key="6">
    <source>
        <dbReference type="ARBA" id="ARBA00022840"/>
    </source>
</evidence>
<organism evidence="8 9">
    <name type="scientific">Candidatus Collierbacteria bacterium GW2011_GWC2_43_12</name>
    <dbReference type="NCBI Taxonomy" id="1618390"/>
    <lineage>
        <taxon>Bacteria</taxon>
        <taxon>Candidatus Collieribacteriota</taxon>
    </lineage>
</organism>
<name>A0A0G1FAN3_9BACT</name>
<dbReference type="AlphaFoldDB" id="A0A0G1FAN3"/>
<sequence length="322" mass="35163">MVIPQEIKGKNILLRADLDVPVKAGRVENSFRLEALLPTLRLCLEHAHRTCLIGHLGRPDGNDQAFTLTPVYEELKRLINQDILFITSGFSPGECWTGESPFALMENIRFDPREESMDREFGQVLAQGADVYVYEAFASYNPSTSLRIIPELLPTLTGQQFDLEVTKLGSLLKTPDHPTLLLASGAKSDKLEIIRRIAPKFDQVLLGGKFALPDHLTSDGLDLNESATSLFVKAISEAKTIVLNGPLGMFEDGVHSKATRAVFQALKDSKSYTVLGGGDTLAAIPALGFKYSDFGFVSTGGGAMLEFLATGTHPLLEILKKM</sequence>
<evidence type="ECO:0000256" key="7">
    <source>
        <dbReference type="RuleBase" id="RU000532"/>
    </source>
</evidence>
<evidence type="ECO:0000256" key="3">
    <source>
        <dbReference type="ARBA" id="ARBA00022679"/>
    </source>
</evidence>
<dbReference type="PATRIC" id="fig|1618390.3.peg.825"/>
<dbReference type="EC" id="2.7.2.3" evidence="2 7"/>
<dbReference type="GO" id="GO:0043531">
    <property type="term" value="F:ADP binding"/>
    <property type="evidence" value="ECO:0007669"/>
    <property type="project" value="TreeGrafter"/>
</dbReference>
<dbReference type="PANTHER" id="PTHR11406:SF23">
    <property type="entry name" value="PHOSPHOGLYCERATE KINASE 1, CHLOROPLASTIC-RELATED"/>
    <property type="match status" value="1"/>
</dbReference>
<dbReference type="Gene3D" id="3.40.50.1260">
    <property type="entry name" value="Phosphoglycerate kinase, N-terminal domain"/>
    <property type="match status" value="3"/>
</dbReference>
<keyword evidence="5 7" id="KW-0418">Kinase</keyword>
<dbReference type="EMBL" id="LCFK01000050">
    <property type="protein sequence ID" value="KKS92166.1"/>
    <property type="molecule type" value="Genomic_DNA"/>
</dbReference>
<dbReference type="InterPro" id="IPR001576">
    <property type="entry name" value="Phosphoglycerate_kinase"/>
</dbReference>
<dbReference type="PRINTS" id="PR00477">
    <property type="entry name" value="PHGLYCKINASE"/>
</dbReference>
<dbReference type="PANTHER" id="PTHR11406">
    <property type="entry name" value="PHOSPHOGLYCERATE KINASE"/>
    <property type="match status" value="1"/>
</dbReference>
<dbReference type="SUPFAM" id="SSF53748">
    <property type="entry name" value="Phosphoglycerate kinase"/>
    <property type="match status" value="1"/>
</dbReference>
<dbReference type="InterPro" id="IPR036043">
    <property type="entry name" value="Phosphoglycerate_kinase_sf"/>
</dbReference>
<evidence type="ECO:0000256" key="2">
    <source>
        <dbReference type="ARBA" id="ARBA00013061"/>
    </source>
</evidence>
<proteinExistence type="inferred from homology"/>
<dbReference type="GO" id="GO:0005524">
    <property type="term" value="F:ATP binding"/>
    <property type="evidence" value="ECO:0007669"/>
    <property type="project" value="UniProtKB-KW"/>
</dbReference>
<evidence type="ECO:0000313" key="8">
    <source>
        <dbReference type="EMBL" id="KKS92166.1"/>
    </source>
</evidence>
<protein>
    <recommendedName>
        <fullName evidence="2 7">Phosphoglycerate kinase</fullName>
        <ecNumber evidence="2 7">2.7.2.3</ecNumber>
    </recommendedName>
</protein>
<keyword evidence="6" id="KW-0067">ATP-binding</keyword>
<dbReference type="GO" id="GO:0006094">
    <property type="term" value="P:gluconeogenesis"/>
    <property type="evidence" value="ECO:0007669"/>
    <property type="project" value="TreeGrafter"/>
</dbReference>
<reference evidence="8 9" key="1">
    <citation type="journal article" date="2015" name="Nature">
        <title>rRNA introns, odd ribosomes, and small enigmatic genomes across a large radiation of phyla.</title>
        <authorList>
            <person name="Brown C.T."/>
            <person name="Hug L.A."/>
            <person name="Thomas B.C."/>
            <person name="Sharon I."/>
            <person name="Castelle C.J."/>
            <person name="Singh A."/>
            <person name="Wilkins M.J."/>
            <person name="Williams K.H."/>
            <person name="Banfield J.F."/>
        </authorList>
    </citation>
    <scope>NUCLEOTIDE SEQUENCE [LARGE SCALE GENOMIC DNA]</scope>
</reference>
<evidence type="ECO:0000256" key="5">
    <source>
        <dbReference type="ARBA" id="ARBA00022777"/>
    </source>
</evidence>
<gene>
    <name evidence="8" type="ORF">UV68_C0050G0005</name>
</gene>
<evidence type="ECO:0000256" key="4">
    <source>
        <dbReference type="ARBA" id="ARBA00022741"/>
    </source>
</evidence>
<accession>A0A0G1FAN3</accession>
<dbReference type="Proteomes" id="UP000033980">
    <property type="component" value="Unassembled WGS sequence"/>
</dbReference>
<comment type="caution">
    <text evidence="8">The sequence shown here is derived from an EMBL/GenBank/DDBJ whole genome shotgun (WGS) entry which is preliminary data.</text>
</comment>